<dbReference type="AlphaFoldDB" id="A0A7S1S3Q8"/>
<name>A0A7S1S3Q8_ALECA</name>
<feature type="compositionally biased region" description="Acidic residues" evidence="1">
    <location>
        <begin position="40"/>
        <end position="49"/>
    </location>
</feature>
<accession>A0A7S1S3Q8</accession>
<reference evidence="2" key="1">
    <citation type="submission" date="2021-01" db="EMBL/GenBank/DDBJ databases">
        <authorList>
            <person name="Corre E."/>
            <person name="Pelletier E."/>
            <person name="Niang G."/>
            <person name="Scheremetjew M."/>
            <person name="Finn R."/>
            <person name="Kale V."/>
            <person name="Holt S."/>
            <person name="Cochrane G."/>
            <person name="Meng A."/>
            <person name="Brown T."/>
            <person name="Cohen L."/>
        </authorList>
    </citation>
    <scope>NUCLEOTIDE SEQUENCE</scope>
    <source>
        <strain evidence="2">OF101</strain>
    </source>
</reference>
<organism evidence="2">
    <name type="scientific">Alexandrium catenella</name>
    <name type="common">Red tide dinoflagellate</name>
    <name type="synonym">Gonyaulax catenella</name>
    <dbReference type="NCBI Taxonomy" id="2925"/>
    <lineage>
        <taxon>Eukaryota</taxon>
        <taxon>Sar</taxon>
        <taxon>Alveolata</taxon>
        <taxon>Dinophyceae</taxon>
        <taxon>Gonyaulacales</taxon>
        <taxon>Pyrocystaceae</taxon>
        <taxon>Alexandrium</taxon>
    </lineage>
</organism>
<sequence length="146" mass="16081">MAYRFCSLEASSGPSRRQPWESGRLVLDYEAHTKLAGDLPSEDLDDEGEPPLALPGRPLPRWRVVAGEDKGIAVWVGGHSSNRMAADRLSCGALIEELKVKGDKLRYRKVSGLGPATGWVYISVEGKPLLSKLDKGPEEDETFDFR</sequence>
<feature type="region of interest" description="Disordered" evidence="1">
    <location>
        <begin position="38"/>
        <end position="58"/>
    </location>
</feature>
<protein>
    <submittedName>
        <fullName evidence="2">Uncharacterized protein</fullName>
    </submittedName>
</protein>
<proteinExistence type="predicted"/>
<evidence type="ECO:0000256" key="1">
    <source>
        <dbReference type="SAM" id="MobiDB-lite"/>
    </source>
</evidence>
<dbReference type="EMBL" id="HBGE01100677">
    <property type="protein sequence ID" value="CAD9183180.1"/>
    <property type="molecule type" value="Transcribed_RNA"/>
</dbReference>
<gene>
    <name evidence="2" type="ORF">ACAT0790_LOCUS59952</name>
</gene>
<evidence type="ECO:0000313" key="2">
    <source>
        <dbReference type="EMBL" id="CAD9183180.1"/>
    </source>
</evidence>